<sequence>MPIEKTYFETKITVGELRQKLSRSELAALSVSSYCASDVNNFSKLTWLSNFEPSGSTAIDWMKYGQEVGLLRALTIRLFEFWRFIQRCKNQNGDVGEIACEVTTEFFWIEDSVGYDVASKIRDTATAHTSLKDAKQAADTLADELEITFLDTANRHNSFYSLGEEAFIFGQLSALIDDQHSVGDLIECWFGWAESVANVLTVFHVRLVERLVLNRFPECRPVELQIPFPENLVIDGSGPVQLPVYVENMKP</sequence>
<keyword evidence="2" id="KW-1185">Reference proteome</keyword>
<dbReference type="EMBL" id="WWEN01000003">
    <property type="protein sequence ID" value="MYM55072.1"/>
    <property type="molecule type" value="Genomic_DNA"/>
</dbReference>
<evidence type="ECO:0000313" key="2">
    <source>
        <dbReference type="Proteomes" id="UP000479043"/>
    </source>
</evidence>
<dbReference type="Proteomes" id="UP000479043">
    <property type="component" value="Unassembled WGS sequence"/>
</dbReference>
<protein>
    <submittedName>
        <fullName evidence="1">Uncharacterized protein</fullName>
    </submittedName>
</protein>
<comment type="caution">
    <text evidence="1">The sequence shown here is derived from an EMBL/GenBank/DDBJ whole genome shotgun (WGS) entry which is preliminary data.</text>
</comment>
<dbReference type="AlphaFoldDB" id="A0A6L8LN45"/>
<name>A0A6L8LN45_9RHOB</name>
<proteinExistence type="predicted"/>
<accession>A0A6L8LN45</accession>
<evidence type="ECO:0000313" key="1">
    <source>
        <dbReference type="EMBL" id="MYM55072.1"/>
    </source>
</evidence>
<organism evidence="1 2">
    <name type="scientific">Thalassovita mangrovi</name>
    <dbReference type="NCBI Taxonomy" id="2692236"/>
    <lineage>
        <taxon>Bacteria</taxon>
        <taxon>Pseudomonadati</taxon>
        <taxon>Pseudomonadota</taxon>
        <taxon>Alphaproteobacteria</taxon>
        <taxon>Rhodobacterales</taxon>
        <taxon>Roseobacteraceae</taxon>
        <taxon>Thalassovita</taxon>
    </lineage>
</organism>
<gene>
    <name evidence="1" type="ORF">GR167_07135</name>
</gene>
<reference evidence="1 2" key="1">
    <citation type="submission" date="2020-01" db="EMBL/GenBank/DDBJ databases">
        <authorList>
            <person name="Chen S."/>
        </authorList>
    </citation>
    <scope>NUCLEOTIDE SEQUENCE [LARGE SCALE GENOMIC DNA]</scope>
    <source>
        <strain evidence="1 2">GS-10</strain>
    </source>
</reference>
<dbReference type="RefSeq" id="WP_160972784.1">
    <property type="nucleotide sequence ID" value="NZ_WWEN01000003.1"/>
</dbReference>